<evidence type="ECO:0000313" key="5">
    <source>
        <dbReference type="Proteomes" id="UP000245627"/>
    </source>
</evidence>
<evidence type="ECO:0000256" key="1">
    <source>
        <dbReference type="ARBA" id="ARBA00022676"/>
    </source>
</evidence>
<accession>A0A2T8HKB5</accession>
<evidence type="ECO:0000256" key="2">
    <source>
        <dbReference type="ARBA" id="ARBA00022679"/>
    </source>
</evidence>
<dbReference type="Proteomes" id="UP000245627">
    <property type="component" value="Unassembled WGS sequence"/>
</dbReference>
<keyword evidence="5" id="KW-1185">Reference proteome</keyword>
<comment type="caution">
    <text evidence="4">The sequence shown here is derived from an EMBL/GenBank/DDBJ whole genome shotgun (WGS) entry which is preliminary data.</text>
</comment>
<evidence type="ECO:0000259" key="3">
    <source>
        <dbReference type="Pfam" id="PF00535"/>
    </source>
</evidence>
<dbReference type="PANTHER" id="PTHR22916:SF51">
    <property type="entry name" value="GLYCOSYLTRANSFERASE EPSH-RELATED"/>
    <property type="match status" value="1"/>
</dbReference>
<name>A0A2T8HKB5_9SPHI</name>
<keyword evidence="2" id="KW-0808">Transferase</keyword>
<dbReference type="EMBL" id="QDKG01000002">
    <property type="protein sequence ID" value="PVH25833.1"/>
    <property type="molecule type" value="Genomic_DNA"/>
</dbReference>
<protein>
    <recommendedName>
        <fullName evidence="3">Glycosyltransferase 2-like domain-containing protein</fullName>
    </recommendedName>
</protein>
<gene>
    <name evidence="4" type="ORF">DC487_07835</name>
</gene>
<dbReference type="GO" id="GO:0016758">
    <property type="term" value="F:hexosyltransferase activity"/>
    <property type="evidence" value="ECO:0007669"/>
    <property type="project" value="UniProtKB-ARBA"/>
</dbReference>
<dbReference type="SUPFAM" id="SSF53448">
    <property type="entry name" value="Nucleotide-diphospho-sugar transferases"/>
    <property type="match status" value="1"/>
</dbReference>
<feature type="domain" description="Glycosyltransferase 2-like" evidence="3">
    <location>
        <begin position="21"/>
        <end position="188"/>
    </location>
</feature>
<dbReference type="InterPro" id="IPR001173">
    <property type="entry name" value="Glyco_trans_2-like"/>
</dbReference>
<dbReference type="Pfam" id="PF00535">
    <property type="entry name" value="Glycos_transf_2"/>
    <property type="match status" value="1"/>
</dbReference>
<keyword evidence="1" id="KW-0328">Glycosyltransferase</keyword>
<dbReference type="PANTHER" id="PTHR22916">
    <property type="entry name" value="GLYCOSYLTRANSFERASE"/>
    <property type="match status" value="1"/>
</dbReference>
<dbReference type="OrthoDB" id="927791at2"/>
<reference evidence="4 5" key="1">
    <citation type="submission" date="2018-04" db="EMBL/GenBank/DDBJ databases">
        <title>Sphingobacterium cortibacter sp. nov.</title>
        <authorList>
            <person name="Li Y."/>
        </authorList>
    </citation>
    <scope>NUCLEOTIDE SEQUENCE [LARGE SCALE GENOMIC DNA]</scope>
    <source>
        <strain evidence="4 5">2c-3</strain>
    </source>
</reference>
<proteinExistence type="predicted"/>
<dbReference type="CDD" id="cd00761">
    <property type="entry name" value="Glyco_tranf_GTA_type"/>
    <property type="match status" value="1"/>
</dbReference>
<dbReference type="InterPro" id="IPR029044">
    <property type="entry name" value="Nucleotide-diphossugar_trans"/>
</dbReference>
<dbReference type="Gene3D" id="3.90.550.10">
    <property type="entry name" value="Spore Coat Polysaccharide Biosynthesis Protein SpsA, Chain A"/>
    <property type="match status" value="1"/>
</dbReference>
<evidence type="ECO:0000313" key="4">
    <source>
        <dbReference type="EMBL" id="PVH25833.1"/>
    </source>
</evidence>
<organism evidence="4 5">
    <name type="scientific">Sphingobacterium corticibacter</name>
    <dbReference type="NCBI Taxonomy" id="2171749"/>
    <lineage>
        <taxon>Bacteria</taxon>
        <taxon>Pseudomonadati</taxon>
        <taxon>Bacteroidota</taxon>
        <taxon>Sphingobacteriia</taxon>
        <taxon>Sphingobacteriales</taxon>
        <taxon>Sphingobacteriaceae</taxon>
        <taxon>Sphingobacterium</taxon>
    </lineage>
</organism>
<sequence>MSCYRRRIMEKISETQHPLVSVIVPIYNVEKYLAHCLEDILAQSYPNLQIILVNDGSKDSSGSICDDFAKKDARIKVIHQENAGVSAARNTGLDHANGMYISFIDSDDRVHTRFIELLLNFIGSNKLITCGYELFDQDFEVNPTDQINVSQIEIQNLSDPLKKLVDIFDILFVVPWNKLYAKSLFDQIRYPSGRVHEDEFVIHEILHQVDVSCYMDIPLYYYRRRAGSITADETNAAGFVDKTEAIYNRRNFFIDLGRNDDASALDSALLKRFVLPTIKNTNHIWSEYSLRDIYTNDTLGLSTRLILLIKKTCYPLYVAMVKIGRKLSK</sequence>
<dbReference type="AlphaFoldDB" id="A0A2T8HKB5"/>